<dbReference type="AlphaFoldDB" id="A0AA39G716"/>
<proteinExistence type="predicted"/>
<organism evidence="3 4">
    <name type="scientific">Microctonus hyperodae</name>
    <name type="common">Parasitoid wasp</name>
    <dbReference type="NCBI Taxonomy" id="165561"/>
    <lineage>
        <taxon>Eukaryota</taxon>
        <taxon>Metazoa</taxon>
        <taxon>Ecdysozoa</taxon>
        <taxon>Arthropoda</taxon>
        <taxon>Hexapoda</taxon>
        <taxon>Insecta</taxon>
        <taxon>Pterygota</taxon>
        <taxon>Neoptera</taxon>
        <taxon>Endopterygota</taxon>
        <taxon>Hymenoptera</taxon>
        <taxon>Apocrita</taxon>
        <taxon>Ichneumonoidea</taxon>
        <taxon>Braconidae</taxon>
        <taxon>Euphorinae</taxon>
        <taxon>Microctonus</taxon>
    </lineage>
</organism>
<dbReference type="GO" id="GO:0004222">
    <property type="term" value="F:metalloendopeptidase activity"/>
    <property type="evidence" value="ECO:0007669"/>
    <property type="project" value="InterPro"/>
</dbReference>
<evidence type="ECO:0000259" key="2">
    <source>
        <dbReference type="PROSITE" id="PS50215"/>
    </source>
</evidence>
<dbReference type="Gene3D" id="3.40.1620.60">
    <property type="match status" value="1"/>
</dbReference>
<dbReference type="InterPro" id="IPR024079">
    <property type="entry name" value="MetalloPept_cat_dom_sf"/>
</dbReference>
<dbReference type="Proteomes" id="UP001168972">
    <property type="component" value="Unassembled WGS sequence"/>
</dbReference>
<dbReference type="PROSITE" id="PS50215">
    <property type="entry name" value="ADAM_MEPRO"/>
    <property type="match status" value="1"/>
</dbReference>
<evidence type="ECO:0000313" key="3">
    <source>
        <dbReference type="EMBL" id="KAK0182762.1"/>
    </source>
</evidence>
<keyword evidence="4" id="KW-1185">Reference proteome</keyword>
<comment type="caution">
    <text evidence="1">Lacks conserved residue(s) required for the propagation of feature annotation.</text>
</comment>
<sequence length="487" mass="56597">MPENEKAIIVDLDKVESFLANENLPLWTIQDDKLQKLNSKEIMENLGSFSMYQNRDKSSAAVYFHERFEFDGVIDIRYVIQGLNIGDSFVSKLHAKNFLDHYAITERKEWGHFDETLTINKKFTVPKYKSKWIGQNRQFHDESKSVWVKDHPKYFIETLIIVNYDMTQQLMKNSDGDYTPLISYLLTLFNSADMLFSKLNKVKIKLNIAGIIIGHKQNSFPFLTKCYRKRKINEQIIKEIDAQCSDPNIVSYLNSQRETISNDSYDIIIFLTRYGLQVGNVDRNTGKTKITSLGGLTAYPHNGIYQFKKTYDENIIVTAFMDDEDFIYFPSLAHEIAHAIGVSDHDVEPCDIKYGECNYKLMKQYVGFCKNCLDWSVETQNKMKKILRSSDGYIFKNRPRSLYPSSPRFMLTADEQCQSFGYNSAMRSHKSMCKRLVDFCKTHLQCKSDDGTIHDTLYPMDGTPCDNYFVSNMVCWNRKCVQIQNMG</sequence>
<evidence type="ECO:0000313" key="4">
    <source>
        <dbReference type="Proteomes" id="UP001168972"/>
    </source>
</evidence>
<protein>
    <recommendedName>
        <fullName evidence="2">Peptidase M12B domain-containing protein</fullName>
    </recommendedName>
</protein>
<accession>A0AA39G716</accession>
<reference evidence="3" key="2">
    <citation type="submission" date="2023-03" db="EMBL/GenBank/DDBJ databases">
        <authorList>
            <person name="Inwood S.N."/>
            <person name="Skelly J.G."/>
            <person name="Guhlin J."/>
            <person name="Harrop T.W.R."/>
            <person name="Goldson S.G."/>
            <person name="Dearden P.K."/>
        </authorList>
    </citation>
    <scope>NUCLEOTIDE SEQUENCE</scope>
    <source>
        <strain evidence="3">Lincoln</strain>
        <tissue evidence="3">Whole body</tissue>
    </source>
</reference>
<feature type="active site" evidence="1">
    <location>
        <position position="335"/>
    </location>
</feature>
<reference evidence="3" key="1">
    <citation type="journal article" date="2023" name="bioRxiv">
        <title>Scaffold-level genome assemblies of two parasitoid biocontrol wasps reveal the parthenogenesis mechanism and an associated novel virus.</title>
        <authorList>
            <person name="Inwood S."/>
            <person name="Skelly J."/>
            <person name="Guhlin J."/>
            <person name="Harrop T."/>
            <person name="Goldson S."/>
            <person name="Dearden P."/>
        </authorList>
    </citation>
    <scope>NUCLEOTIDE SEQUENCE</scope>
    <source>
        <strain evidence="3">Lincoln</strain>
        <tissue evidence="3">Whole body</tissue>
    </source>
</reference>
<name>A0AA39G716_MICHY</name>
<dbReference type="InterPro" id="IPR001590">
    <property type="entry name" value="Peptidase_M12B"/>
</dbReference>
<evidence type="ECO:0000256" key="1">
    <source>
        <dbReference type="PROSITE-ProRule" id="PRU00276"/>
    </source>
</evidence>
<dbReference type="Gene3D" id="3.40.390.10">
    <property type="entry name" value="Collagenase (Catalytic Domain)"/>
    <property type="match status" value="1"/>
</dbReference>
<dbReference type="SUPFAM" id="SSF55486">
    <property type="entry name" value="Metalloproteases ('zincins'), catalytic domain"/>
    <property type="match status" value="1"/>
</dbReference>
<dbReference type="GO" id="GO:0006508">
    <property type="term" value="P:proteolysis"/>
    <property type="evidence" value="ECO:0007669"/>
    <property type="project" value="InterPro"/>
</dbReference>
<feature type="domain" description="Peptidase M12B" evidence="2">
    <location>
        <begin position="154"/>
        <end position="399"/>
    </location>
</feature>
<comment type="caution">
    <text evidence="3">The sequence shown here is derived from an EMBL/GenBank/DDBJ whole genome shotgun (WGS) entry which is preliminary data.</text>
</comment>
<dbReference type="EMBL" id="JAQQBR010000001">
    <property type="protein sequence ID" value="KAK0182762.1"/>
    <property type="molecule type" value="Genomic_DNA"/>
</dbReference>
<gene>
    <name evidence="3" type="ORF">PV327_000863</name>
</gene>